<evidence type="ECO:0000259" key="1">
    <source>
        <dbReference type="PROSITE" id="PS50943"/>
    </source>
</evidence>
<proteinExistence type="predicted"/>
<dbReference type="SUPFAM" id="SSF47413">
    <property type="entry name" value="lambda repressor-like DNA-binding domains"/>
    <property type="match status" value="1"/>
</dbReference>
<reference evidence="2" key="1">
    <citation type="submission" date="2019-11" db="EMBL/GenBank/DDBJ databases">
        <title>Epiphytic Pseudomonas syringae from cherry orchards.</title>
        <authorList>
            <person name="Hulin M.T."/>
        </authorList>
    </citation>
    <scope>NUCLEOTIDE SEQUENCE</scope>
    <source>
        <strain evidence="2">PA-6-9A</strain>
    </source>
</reference>
<gene>
    <name evidence="2" type="ORF">GIW73_03945</name>
</gene>
<name>A0A9Q3WZ87_PSESX</name>
<evidence type="ECO:0000313" key="3">
    <source>
        <dbReference type="Proteomes" id="UP000814207"/>
    </source>
</evidence>
<dbReference type="InterPro" id="IPR010982">
    <property type="entry name" value="Lambda_DNA-bd_dom_sf"/>
</dbReference>
<comment type="caution">
    <text evidence="2">The sequence shown here is derived from an EMBL/GenBank/DDBJ whole genome shotgun (WGS) entry which is preliminary data.</text>
</comment>
<sequence length="96" mass="10353">MMSIGERLKSERLRLGLSQARVGSIGGVEVNAQGRYENGIRYPRADYLAAISGLGIDVLFVITGRRSQDGNVDTAKAAEALDSATDCLEKAKEMIH</sequence>
<dbReference type="AlphaFoldDB" id="A0A9Q3WZ87"/>
<dbReference type="PROSITE" id="PS50943">
    <property type="entry name" value="HTH_CROC1"/>
    <property type="match status" value="1"/>
</dbReference>
<dbReference type="EMBL" id="WKEU01000008">
    <property type="protein sequence ID" value="MCF5062106.1"/>
    <property type="molecule type" value="Genomic_DNA"/>
</dbReference>
<organism evidence="2 3">
    <name type="scientific">Pseudomonas syringae</name>
    <dbReference type="NCBI Taxonomy" id="317"/>
    <lineage>
        <taxon>Bacteria</taxon>
        <taxon>Pseudomonadati</taxon>
        <taxon>Pseudomonadota</taxon>
        <taxon>Gammaproteobacteria</taxon>
        <taxon>Pseudomonadales</taxon>
        <taxon>Pseudomonadaceae</taxon>
        <taxon>Pseudomonas</taxon>
    </lineage>
</organism>
<dbReference type="InterPro" id="IPR001387">
    <property type="entry name" value="Cro/C1-type_HTH"/>
</dbReference>
<dbReference type="Proteomes" id="UP000814207">
    <property type="component" value="Unassembled WGS sequence"/>
</dbReference>
<dbReference type="Gene3D" id="1.10.260.40">
    <property type="entry name" value="lambda repressor-like DNA-binding domains"/>
    <property type="match status" value="1"/>
</dbReference>
<dbReference type="CDD" id="cd00093">
    <property type="entry name" value="HTH_XRE"/>
    <property type="match status" value="1"/>
</dbReference>
<feature type="domain" description="HTH cro/C1-type" evidence="1">
    <location>
        <begin position="8"/>
        <end position="52"/>
    </location>
</feature>
<protein>
    <submittedName>
        <fullName evidence="2">Helix-turn-helix domain-containing protein</fullName>
    </submittedName>
</protein>
<dbReference type="SMART" id="SM00530">
    <property type="entry name" value="HTH_XRE"/>
    <property type="match status" value="1"/>
</dbReference>
<accession>A0A9Q3WZ87</accession>
<evidence type="ECO:0000313" key="2">
    <source>
        <dbReference type="EMBL" id="MCF5062106.1"/>
    </source>
</evidence>
<dbReference type="GO" id="GO:0003677">
    <property type="term" value="F:DNA binding"/>
    <property type="evidence" value="ECO:0007669"/>
    <property type="project" value="InterPro"/>
</dbReference>